<dbReference type="AlphaFoldDB" id="A0A1X2EG67"/>
<dbReference type="STRING" id="1798.AWC30_14570"/>
<feature type="compositionally biased region" description="Low complexity" evidence="1">
    <location>
        <begin position="308"/>
        <end position="317"/>
    </location>
</feature>
<comment type="caution">
    <text evidence="3">The sequence shown here is derived from an EMBL/GenBank/DDBJ whole genome shotgun (WGS) entry which is preliminary data.</text>
</comment>
<gene>
    <name evidence="3" type="ORF">AWC30_14570</name>
</gene>
<dbReference type="InterPro" id="IPR003615">
    <property type="entry name" value="HNH_nuc"/>
</dbReference>
<evidence type="ECO:0000313" key="4">
    <source>
        <dbReference type="Proteomes" id="UP000193090"/>
    </source>
</evidence>
<keyword evidence="4" id="KW-1185">Reference proteome</keyword>
<name>A0A1X2EG67_9MYCO</name>
<feature type="region of interest" description="Disordered" evidence="1">
    <location>
        <begin position="276"/>
        <end position="317"/>
    </location>
</feature>
<evidence type="ECO:0000256" key="1">
    <source>
        <dbReference type="SAM" id="MobiDB-lite"/>
    </source>
</evidence>
<evidence type="ECO:0000259" key="2">
    <source>
        <dbReference type="SMART" id="SM00507"/>
    </source>
</evidence>
<evidence type="ECO:0000313" key="3">
    <source>
        <dbReference type="EMBL" id="ORX01095.1"/>
    </source>
</evidence>
<dbReference type="RefSeq" id="WP_085110921.1">
    <property type="nucleotide sequence ID" value="NZ_JACKSN010000189.1"/>
</dbReference>
<dbReference type="EMBL" id="LQPZ01000040">
    <property type="protein sequence ID" value="ORX01095.1"/>
    <property type="molecule type" value="Genomic_DNA"/>
</dbReference>
<dbReference type="OrthoDB" id="5242272at2"/>
<sequence>MFDALPIDLPDLPDADDPTVAAAIAGWARIEAAAAARRLAAIAELTARRAETTTGRELWSCDDWDATAAEVAAALRISHGKASGQMYLAKSLRDRLPRIAALFADGRLSAQLVSTISWHSALIKDPDALGRVDSTLAGDALRYGPMSATKTAAAIDAIIDRHDPGALRQTRASSRCRDLVVDTRESRHGTTPLWGRLYAHDATALDRRLMRMAHEVCDDDPRTVAQRRADALGALAAGRDRLVCGCGSPQCPPATEVAPGSAGAVIHVLADAATMDTPVDNHNSGQHPLPPTGDLSLTDPPLPEPDRPATTAPPALLLGGPPIPAPLLAELIRNGATVRPVWLPDPADPPETGYRPSARLDEFVRLRDMTCRFPGCDHPAEFCDVDHTIAYGDGGWTHPSNLKVLCRKHHLLKTFWTGWRDVQYPDGTVEWTSPTGRVYTTNPGSRLLFPRLCRPTGRLPATAPRPRPGGGRAMMMPLRKRSRCQDRAHRIDGERNLNAAHVAERNQPPPF</sequence>
<dbReference type="Proteomes" id="UP000193090">
    <property type="component" value="Unassembled WGS sequence"/>
</dbReference>
<dbReference type="SMART" id="SM00507">
    <property type="entry name" value="HNHc"/>
    <property type="match status" value="1"/>
</dbReference>
<feature type="domain" description="HNH nuclease" evidence="2">
    <location>
        <begin position="359"/>
        <end position="411"/>
    </location>
</feature>
<proteinExistence type="predicted"/>
<dbReference type="Pfam" id="PF02720">
    <property type="entry name" value="DUF222"/>
    <property type="match status" value="1"/>
</dbReference>
<protein>
    <recommendedName>
        <fullName evidence="2">HNH nuclease domain-containing protein</fullName>
    </recommendedName>
</protein>
<reference evidence="3 4" key="1">
    <citation type="submission" date="2016-01" db="EMBL/GenBank/DDBJ databases">
        <title>The new phylogeny of the genus Mycobacterium.</title>
        <authorList>
            <person name="Tarcisio F."/>
            <person name="Conor M."/>
            <person name="Antonella G."/>
            <person name="Elisabetta G."/>
            <person name="Giulia F.S."/>
            <person name="Sara T."/>
            <person name="Anna F."/>
            <person name="Clotilde B."/>
            <person name="Roberto B."/>
            <person name="Veronica D.S."/>
            <person name="Fabio R."/>
            <person name="Monica P."/>
            <person name="Olivier J."/>
            <person name="Enrico T."/>
            <person name="Nicola S."/>
        </authorList>
    </citation>
    <scope>NUCLEOTIDE SEQUENCE [LARGE SCALE GENOMIC DNA]</scope>
    <source>
        <strain evidence="3 4">DSM 44153</strain>
    </source>
</reference>
<dbReference type="InterPro" id="IPR003870">
    <property type="entry name" value="DUF222"/>
</dbReference>
<organism evidence="3 4">
    <name type="scientific">Mycolicibacillus trivialis</name>
    <dbReference type="NCBI Taxonomy" id="1798"/>
    <lineage>
        <taxon>Bacteria</taxon>
        <taxon>Bacillati</taxon>
        <taxon>Actinomycetota</taxon>
        <taxon>Actinomycetes</taxon>
        <taxon>Mycobacteriales</taxon>
        <taxon>Mycobacteriaceae</taxon>
        <taxon>Mycolicibacillus</taxon>
    </lineage>
</organism>
<dbReference type="CDD" id="cd00085">
    <property type="entry name" value="HNHc"/>
    <property type="match status" value="1"/>
</dbReference>
<accession>A0A1X2EG67</accession>
<dbReference type="Gene3D" id="1.10.30.50">
    <property type="match status" value="1"/>
</dbReference>